<keyword evidence="2" id="KW-1185">Reference proteome</keyword>
<evidence type="ECO:0000313" key="1">
    <source>
        <dbReference type="EMBL" id="VDO97201.1"/>
    </source>
</evidence>
<organism evidence="3">
    <name type="scientific">Soboliphyme baturini</name>
    <dbReference type="NCBI Taxonomy" id="241478"/>
    <lineage>
        <taxon>Eukaryota</taxon>
        <taxon>Metazoa</taxon>
        <taxon>Ecdysozoa</taxon>
        <taxon>Nematoda</taxon>
        <taxon>Enoplea</taxon>
        <taxon>Dorylaimia</taxon>
        <taxon>Dioctophymatida</taxon>
        <taxon>Dioctophymatoidea</taxon>
        <taxon>Soboliphymatidae</taxon>
        <taxon>Soboliphyme</taxon>
    </lineage>
</organism>
<evidence type="ECO:0000313" key="3">
    <source>
        <dbReference type="WBParaSite" id="SBAD_0000241601-mRNA-1"/>
    </source>
</evidence>
<dbReference type="EMBL" id="UZAM01007168">
    <property type="protein sequence ID" value="VDO97201.1"/>
    <property type="molecule type" value="Genomic_DNA"/>
</dbReference>
<reference evidence="1 2" key="2">
    <citation type="submission" date="2018-11" db="EMBL/GenBank/DDBJ databases">
        <authorList>
            <consortium name="Pathogen Informatics"/>
        </authorList>
    </citation>
    <scope>NUCLEOTIDE SEQUENCE [LARGE SCALE GENOMIC DNA]</scope>
</reference>
<gene>
    <name evidence="1" type="ORF">SBAD_LOCUS2307</name>
</gene>
<accession>A0A183IFB3</accession>
<evidence type="ECO:0000313" key="2">
    <source>
        <dbReference type="Proteomes" id="UP000270296"/>
    </source>
</evidence>
<protein>
    <submittedName>
        <fullName evidence="3">RBPJ-interacting and tubulin-associated protein</fullName>
    </submittedName>
</protein>
<sequence length="109" mass="12092">MPQRRNFNVPLPSQESGLCRRYRDSTPFREFSQSLSVPQDLNKLGDFLPWELARQPPKCTLTAKQLTHLGNLQKSSGSCSPEATPHLGLAASAMNAVTRLAIKRPFVAD</sequence>
<dbReference type="AlphaFoldDB" id="A0A183IFB3"/>
<dbReference type="WBParaSite" id="SBAD_0000241601-mRNA-1">
    <property type="protein sequence ID" value="SBAD_0000241601-mRNA-1"/>
    <property type="gene ID" value="SBAD_0000241601"/>
</dbReference>
<name>A0A183IFB3_9BILA</name>
<reference evidence="3" key="1">
    <citation type="submission" date="2016-06" db="UniProtKB">
        <authorList>
            <consortium name="WormBaseParasite"/>
        </authorList>
    </citation>
    <scope>IDENTIFICATION</scope>
</reference>
<proteinExistence type="predicted"/>
<dbReference type="Proteomes" id="UP000270296">
    <property type="component" value="Unassembled WGS sequence"/>
</dbReference>